<name>A0ABY4H8N3_9BACI</name>
<accession>A0ABY4H8N3</accession>
<evidence type="ECO:0000259" key="12">
    <source>
        <dbReference type="PROSITE" id="PS50162"/>
    </source>
</evidence>
<keyword evidence="1 10" id="KW-0479">Metal-binding</keyword>
<organism evidence="13 14">
    <name type="scientific">Halobacillus amylolyticus</name>
    <dbReference type="NCBI Taxonomy" id="2932259"/>
    <lineage>
        <taxon>Bacteria</taxon>
        <taxon>Bacillati</taxon>
        <taxon>Bacillota</taxon>
        <taxon>Bacilli</taxon>
        <taxon>Bacillales</taxon>
        <taxon>Bacillaceae</taxon>
        <taxon>Halobacillus</taxon>
    </lineage>
</organism>
<proteinExistence type="inferred from homology"/>
<keyword evidence="6" id="KW-0346">Stress response</keyword>
<dbReference type="InterPro" id="IPR020588">
    <property type="entry name" value="RecA_ATP-bd"/>
</dbReference>
<reference evidence="13" key="1">
    <citation type="submission" date="2022-04" db="EMBL/GenBank/DDBJ databases">
        <title>Halobacillus sp. isolated from saltern.</title>
        <authorList>
            <person name="Won M."/>
            <person name="Lee C.-M."/>
            <person name="Woen H.-Y."/>
            <person name="Kwon S.-W."/>
        </authorList>
    </citation>
    <scope>NUCLEOTIDE SEQUENCE</scope>
    <source>
        <strain evidence="13">SSHM10-5</strain>
    </source>
</reference>
<feature type="region of interest" description="Disordered" evidence="11">
    <location>
        <begin position="37"/>
        <end position="64"/>
    </location>
</feature>
<protein>
    <recommendedName>
        <fullName evidence="9 10">DNA repair protein RadA</fullName>
    </recommendedName>
</protein>
<dbReference type="PANTHER" id="PTHR32472:SF10">
    <property type="entry name" value="DNA REPAIR PROTEIN RADA-LIKE PROTEIN"/>
    <property type="match status" value="1"/>
</dbReference>
<evidence type="ECO:0000256" key="7">
    <source>
        <dbReference type="ARBA" id="ARBA00023125"/>
    </source>
</evidence>
<dbReference type="Gene3D" id="3.30.230.10">
    <property type="match status" value="1"/>
</dbReference>
<dbReference type="InterPro" id="IPR027417">
    <property type="entry name" value="P-loop_NTPase"/>
</dbReference>
<keyword evidence="4" id="KW-0378">Hydrolase</keyword>
<evidence type="ECO:0000256" key="8">
    <source>
        <dbReference type="ARBA" id="ARBA00023204"/>
    </source>
</evidence>
<keyword evidence="5 10" id="KW-0067">ATP-binding</keyword>
<comment type="similarity">
    <text evidence="10">Belongs to the RecA family. RadA subfamily.</text>
</comment>
<dbReference type="SUPFAM" id="SSF54211">
    <property type="entry name" value="Ribosomal protein S5 domain 2-like"/>
    <property type="match status" value="1"/>
</dbReference>
<evidence type="ECO:0000256" key="4">
    <source>
        <dbReference type="ARBA" id="ARBA00022801"/>
    </source>
</evidence>
<keyword evidence="3 10" id="KW-0227">DNA damage</keyword>
<dbReference type="NCBIfam" id="TIGR00416">
    <property type="entry name" value="sms"/>
    <property type="match status" value="1"/>
</dbReference>
<dbReference type="SMART" id="SM00382">
    <property type="entry name" value="AAA"/>
    <property type="match status" value="1"/>
</dbReference>
<dbReference type="InterPro" id="IPR004504">
    <property type="entry name" value="DNA_repair_RadA"/>
</dbReference>
<comment type="function">
    <text evidence="10">DNA-dependent ATPase involved in processing of recombination intermediates, plays a role in repairing DNA breaks. Stimulates the branch migration of RecA-mediated strand transfer reactions, allowing the 3' invading strand to extend heteroduplex DNA faster. Binds ssDNA in the presence of ADP but not other nucleotides, has ATPase activity that is stimulated by ssDNA and various branched DNA structures, but inhibited by SSB. Does not have RecA's homology-searching function.</text>
</comment>
<evidence type="ECO:0000313" key="14">
    <source>
        <dbReference type="Proteomes" id="UP000830326"/>
    </source>
</evidence>
<dbReference type="Proteomes" id="UP000830326">
    <property type="component" value="Chromosome"/>
</dbReference>
<evidence type="ECO:0000256" key="6">
    <source>
        <dbReference type="ARBA" id="ARBA00023016"/>
    </source>
</evidence>
<evidence type="ECO:0000313" key="13">
    <source>
        <dbReference type="EMBL" id="UOR10653.1"/>
    </source>
</evidence>
<evidence type="ECO:0000256" key="9">
    <source>
        <dbReference type="NCBIfam" id="TIGR00416"/>
    </source>
</evidence>
<dbReference type="PANTHER" id="PTHR32472">
    <property type="entry name" value="DNA REPAIR PROTEIN RADA"/>
    <property type="match status" value="1"/>
</dbReference>
<sequence length="464" mass="51606">MKKKKNVFVCTDCGHQHPKWQGFCNSCQARGSLQEQEIGGTQSGDRYKASKRNTPVKRLSETSSVKSDRLKTNISEFNRVMGDGIVKDSLSIITAEPGAGKSTLLLQVSQDVAKQGYKVLYASGEESESQIKQRAERILGDIEEDIWIYSDTNMNNVLGIIEDIDPDVIIIDSIQTFMLEEFDSRPGSPTQTMECANAILKVAKNPNNPRAAFMVGQMTKDNELAGLRALEHLVDTVLILDGENGEELKQLSASKNRYGSTGEIGFFSMEEDGLRDIKNPSEYFMTQRDEAELVSGSALTVIKEGTRPIIVEVESLVSTTFTPYPARIGECMRRDHLNTLVSILEQRAEIELITKNVVIKTTGGIRLKEQSSNLAVIMSIVSSYKDKGIPNDTVFVADIGLTGELKKVPTIETRIKELERMGFKRVFVARDAVRDTSAFKSINVLPCRTLMDVIQKTFIDELPF</sequence>
<keyword evidence="8 10" id="KW-0234">DNA repair</keyword>
<evidence type="ECO:0000256" key="5">
    <source>
        <dbReference type="ARBA" id="ARBA00022840"/>
    </source>
</evidence>
<evidence type="ECO:0000256" key="10">
    <source>
        <dbReference type="RuleBase" id="RU003555"/>
    </source>
</evidence>
<keyword evidence="7 10" id="KW-0238">DNA-binding</keyword>
<dbReference type="InterPro" id="IPR003593">
    <property type="entry name" value="AAA+_ATPase"/>
</dbReference>
<dbReference type="InterPro" id="IPR020568">
    <property type="entry name" value="Ribosomal_Su5_D2-typ_SF"/>
</dbReference>
<dbReference type="PROSITE" id="PS50162">
    <property type="entry name" value="RECA_2"/>
    <property type="match status" value="1"/>
</dbReference>
<evidence type="ECO:0000256" key="1">
    <source>
        <dbReference type="ARBA" id="ARBA00022723"/>
    </source>
</evidence>
<keyword evidence="14" id="KW-1185">Reference proteome</keyword>
<keyword evidence="10" id="KW-0862">Zinc</keyword>
<dbReference type="Pfam" id="PF13481">
    <property type="entry name" value="AAA_25"/>
    <property type="match status" value="1"/>
</dbReference>
<gene>
    <name evidence="13" type="primary">radA</name>
    <name evidence="13" type="ORF">MUO15_13415</name>
</gene>
<dbReference type="InterPro" id="IPR014721">
    <property type="entry name" value="Ribsml_uS5_D2-typ_fold_subgr"/>
</dbReference>
<dbReference type="PRINTS" id="PR01874">
    <property type="entry name" value="DNAREPAIRADA"/>
</dbReference>
<keyword evidence="2 10" id="KW-0547">Nucleotide-binding</keyword>
<evidence type="ECO:0000256" key="3">
    <source>
        <dbReference type="ARBA" id="ARBA00022763"/>
    </source>
</evidence>
<keyword evidence="10" id="KW-0863">Zinc-finger</keyword>
<dbReference type="EMBL" id="CP095075">
    <property type="protein sequence ID" value="UOR10653.1"/>
    <property type="molecule type" value="Genomic_DNA"/>
</dbReference>
<dbReference type="RefSeq" id="WP_245029866.1">
    <property type="nucleotide sequence ID" value="NZ_CP095075.1"/>
</dbReference>
<evidence type="ECO:0000256" key="2">
    <source>
        <dbReference type="ARBA" id="ARBA00022741"/>
    </source>
</evidence>
<feature type="domain" description="RecA family profile 1" evidence="12">
    <location>
        <begin position="66"/>
        <end position="218"/>
    </location>
</feature>
<evidence type="ECO:0000256" key="11">
    <source>
        <dbReference type="SAM" id="MobiDB-lite"/>
    </source>
</evidence>
<dbReference type="Gene3D" id="3.40.50.300">
    <property type="entry name" value="P-loop containing nucleotide triphosphate hydrolases"/>
    <property type="match status" value="1"/>
</dbReference>
<dbReference type="SUPFAM" id="SSF52540">
    <property type="entry name" value="P-loop containing nucleoside triphosphate hydrolases"/>
    <property type="match status" value="1"/>
</dbReference>